<dbReference type="Proteomes" id="UP001596512">
    <property type="component" value="Unassembled WGS sequence"/>
</dbReference>
<dbReference type="InterPro" id="IPR013096">
    <property type="entry name" value="Cupin_2"/>
</dbReference>
<dbReference type="InterPro" id="IPR011051">
    <property type="entry name" value="RmlC_Cupin_sf"/>
</dbReference>
<keyword evidence="3" id="KW-1185">Reference proteome</keyword>
<name>A0ABW2TV63_9PSEU</name>
<accession>A0ABW2TV63</accession>
<evidence type="ECO:0000259" key="1">
    <source>
        <dbReference type="Pfam" id="PF07883"/>
    </source>
</evidence>
<gene>
    <name evidence="2" type="ORF">ACFQV2_34185</name>
</gene>
<evidence type="ECO:0000313" key="2">
    <source>
        <dbReference type="EMBL" id="MFC7617707.1"/>
    </source>
</evidence>
<evidence type="ECO:0000313" key="3">
    <source>
        <dbReference type="Proteomes" id="UP001596512"/>
    </source>
</evidence>
<dbReference type="EMBL" id="JBHTEY010000004">
    <property type="protein sequence ID" value="MFC7617707.1"/>
    <property type="molecule type" value="Genomic_DNA"/>
</dbReference>
<sequence>MPVIRPTDERTTTTPNATMVHLAAPSAGSTELSTWRVHMPAGNAGPAHVLDREQVFMPVSGSVEIIVDGVAEVCGAGEAAVLPAGSTRAIRALADVDALVAMPAGAVLTAEGREPGPLPWAI</sequence>
<proteinExistence type="predicted"/>
<dbReference type="SUPFAM" id="SSF51182">
    <property type="entry name" value="RmlC-like cupins"/>
    <property type="match status" value="1"/>
</dbReference>
<organism evidence="2 3">
    <name type="scientific">Actinokineospora soli</name>
    <dbReference type="NCBI Taxonomy" id="1048753"/>
    <lineage>
        <taxon>Bacteria</taxon>
        <taxon>Bacillati</taxon>
        <taxon>Actinomycetota</taxon>
        <taxon>Actinomycetes</taxon>
        <taxon>Pseudonocardiales</taxon>
        <taxon>Pseudonocardiaceae</taxon>
        <taxon>Actinokineospora</taxon>
    </lineage>
</organism>
<comment type="caution">
    <text evidence="2">The sequence shown here is derived from an EMBL/GenBank/DDBJ whole genome shotgun (WGS) entry which is preliminary data.</text>
</comment>
<feature type="domain" description="Cupin type-2" evidence="1">
    <location>
        <begin position="36"/>
        <end position="98"/>
    </location>
</feature>
<dbReference type="InterPro" id="IPR014710">
    <property type="entry name" value="RmlC-like_jellyroll"/>
</dbReference>
<dbReference type="Pfam" id="PF07883">
    <property type="entry name" value="Cupin_2"/>
    <property type="match status" value="1"/>
</dbReference>
<reference evidence="3" key="1">
    <citation type="journal article" date="2019" name="Int. J. Syst. Evol. Microbiol.">
        <title>The Global Catalogue of Microorganisms (GCM) 10K type strain sequencing project: providing services to taxonomists for standard genome sequencing and annotation.</title>
        <authorList>
            <consortium name="The Broad Institute Genomics Platform"/>
            <consortium name="The Broad Institute Genome Sequencing Center for Infectious Disease"/>
            <person name="Wu L."/>
            <person name="Ma J."/>
        </authorList>
    </citation>
    <scope>NUCLEOTIDE SEQUENCE [LARGE SCALE GENOMIC DNA]</scope>
    <source>
        <strain evidence="3">JCM 17695</strain>
    </source>
</reference>
<dbReference type="Gene3D" id="2.60.120.10">
    <property type="entry name" value="Jelly Rolls"/>
    <property type="match status" value="1"/>
</dbReference>
<protein>
    <submittedName>
        <fullName evidence="2">Cupin domain-containing protein</fullName>
    </submittedName>
</protein>